<protein>
    <submittedName>
        <fullName evidence="3">BTB/POZ domain</fullName>
    </submittedName>
</protein>
<dbReference type="Gene3D" id="1.25.40.420">
    <property type="match status" value="1"/>
</dbReference>
<keyword evidence="4" id="KW-1185">Reference proteome</keyword>
<accession>A0AAN8ZN09</accession>
<dbReference type="SMART" id="SM00225">
    <property type="entry name" value="BTB"/>
    <property type="match status" value="1"/>
</dbReference>
<dbReference type="PROSITE" id="PS50097">
    <property type="entry name" value="BTB"/>
    <property type="match status" value="1"/>
</dbReference>
<feature type="non-terminal residue" evidence="3">
    <location>
        <position position="262"/>
    </location>
</feature>
<dbReference type="PANTHER" id="PTHR24413">
    <property type="entry name" value="SPECKLE-TYPE POZ PROTEIN"/>
    <property type="match status" value="1"/>
</dbReference>
<dbReference type="InterPro" id="IPR011333">
    <property type="entry name" value="SKP1/BTB/POZ_sf"/>
</dbReference>
<evidence type="ECO:0000313" key="4">
    <source>
        <dbReference type="Proteomes" id="UP001370490"/>
    </source>
</evidence>
<comment type="pathway">
    <text evidence="1">Protein modification; protein ubiquitination.</text>
</comment>
<evidence type="ECO:0000313" key="3">
    <source>
        <dbReference type="EMBL" id="KAK6939945.1"/>
    </source>
</evidence>
<comment type="caution">
    <text evidence="3">The sequence shown here is derived from an EMBL/GenBank/DDBJ whole genome shotgun (WGS) entry which is preliminary data.</text>
</comment>
<dbReference type="SUPFAM" id="SSF54695">
    <property type="entry name" value="POZ domain"/>
    <property type="match status" value="1"/>
</dbReference>
<dbReference type="AlphaFoldDB" id="A0AAN8ZN09"/>
<name>A0AAN8ZN09_9MAGN</name>
<organism evidence="3 4">
    <name type="scientific">Dillenia turbinata</name>
    <dbReference type="NCBI Taxonomy" id="194707"/>
    <lineage>
        <taxon>Eukaryota</taxon>
        <taxon>Viridiplantae</taxon>
        <taxon>Streptophyta</taxon>
        <taxon>Embryophyta</taxon>
        <taxon>Tracheophyta</taxon>
        <taxon>Spermatophyta</taxon>
        <taxon>Magnoliopsida</taxon>
        <taxon>eudicotyledons</taxon>
        <taxon>Gunneridae</taxon>
        <taxon>Pentapetalae</taxon>
        <taxon>Dilleniales</taxon>
        <taxon>Dilleniaceae</taxon>
        <taxon>Dillenia</taxon>
    </lineage>
</organism>
<sequence>MPLTFGAALESEDDEEIGKSTTQCGACLAAKTTPHMTTAPARSVTKTSNPKSLFLQFSSSLDPSSSPCFSDVVLVASHDASDQTDLASPVPIHAHKAVLVNRSAVFRAMFENQMEEGLSGTIEISDVSHDALRAFVNYLYTAEACLDDQMARDLLVMAEKYQVKHLKAYCEKFIVSKLNWGNSLSSYASAHQHNAKHLLDAALSLIVENMDKLTKLEEYKELKEKDPQFVLEIYEAYLAKRVETAALEEKNCSIRIALVSGH</sequence>
<gene>
    <name evidence="3" type="ORF">RJ641_029476</name>
</gene>
<dbReference type="Proteomes" id="UP001370490">
    <property type="component" value="Unassembled WGS sequence"/>
</dbReference>
<dbReference type="InterPro" id="IPR000210">
    <property type="entry name" value="BTB/POZ_dom"/>
</dbReference>
<dbReference type="Gene3D" id="3.30.710.10">
    <property type="entry name" value="Potassium Channel Kv1.1, Chain A"/>
    <property type="match status" value="1"/>
</dbReference>
<evidence type="ECO:0000259" key="2">
    <source>
        <dbReference type="PROSITE" id="PS50097"/>
    </source>
</evidence>
<dbReference type="EMBL" id="JBAMMX010000005">
    <property type="protein sequence ID" value="KAK6939945.1"/>
    <property type="molecule type" value="Genomic_DNA"/>
</dbReference>
<dbReference type="CDD" id="cd18186">
    <property type="entry name" value="BTB_POZ_ZBTB_KLHL-like"/>
    <property type="match status" value="1"/>
</dbReference>
<evidence type="ECO:0000256" key="1">
    <source>
        <dbReference type="ARBA" id="ARBA00004906"/>
    </source>
</evidence>
<dbReference type="Pfam" id="PF00651">
    <property type="entry name" value="BTB"/>
    <property type="match status" value="1"/>
</dbReference>
<reference evidence="3 4" key="1">
    <citation type="submission" date="2023-12" db="EMBL/GenBank/DDBJ databases">
        <title>A high-quality genome assembly for Dillenia turbinata (Dilleniales).</title>
        <authorList>
            <person name="Chanderbali A."/>
        </authorList>
    </citation>
    <scope>NUCLEOTIDE SEQUENCE [LARGE SCALE GENOMIC DNA]</scope>
    <source>
        <strain evidence="3">LSX21</strain>
        <tissue evidence="3">Leaf</tissue>
    </source>
</reference>
<feature type="domain" description="BTB" evidence="2">
    <location>
        <begin position="70"/>
        <end position="148"/>
    </location>
</feature>
<proteinExistence type="predicted"/>